<reference evidence="10 11" key="1">
    <citation type="journal article" date="2016" name="Front. Microbiol.">
        <title>Genome and transcriptome sequences reveal the specific parasitism of the nematophagous Purpureocillium lilacinum 36-1.</title>
        <authorList>
            <person name="Xie J."/>
            <person name="Li S."/>
            <person name="Mo C."/>
            <person name="Xiao X."/>
            <person name="Peng D."/>
            <person name="Wang G."/>
            <person name="Xiao Y."/>
        </authorList>
    </citation>
    <scope>NUCLEOTIDE SEQUENCE [LARGE SCALE GENOMIC DNA]</scope>
    <source>
        <strain evidence="10 11">36-1</strain>
    </source>
</reference>
<organism evidence="10 11">
    <name type="scientific">Purpureocillium lilacinum</name>
    <name type="common">Paecilomyces lilacinus</name>
    <dbReference type="NCBI Taxonomy" id="33203"/>
    <lineage>
        <taxon>Eukaryota</taxon>
        <taxon>Fungi</taxon>
        <taxon>Dikarya</taxon>
        <taxon>Ascomycota</taxon>
        <taxon>Pezizomycotina</taxon>
        <taxon>Sordariomycetes</taxon>
        <taxon>Hypocreomycetidae</taxon>
        <taxon>Hypocreales</taxon>
        <taxon>Ophiocordycipitaceae</taxon>
        <taxon>Purpureocillium</taxon>
    </lineage>
</organism>
<keyword evidence="7" id="KW-1015">Disulfide bond</keyword>
<dbReference type="AlphaFoldDB" id="A0A2U3E1L2"/>
<keyword evidence="9" id="KW-0472">Membrane</keyword>
<evidence type="ECO:0000313" key="10">
    <source>
        <dbReference type="EMBL" id="PWI68401.1"/>
    </source>
</evidence>
<keyword evidence="3" id="KW-0479">Metal-binding</keyword>
<evidence type="ECO:0000256" key="1">
    <source>
        <dbReference type="ARBA" id="ARBA00006249"/>
    </source>
</evidence>
<protein>
    <recommendedName>
        <fullName evidence="8">Carboxylic ester hydrolase</fullName>
        <ecNumber evidence="8">3.1.1.-</ecNumber>
    </recommendedName>
</protein>
<dbReference type="InterPro" id="IPR011118">
    <property type="entry name" value="Tannase/feruloyl_esterase"/>
</dbReference>
<evidence type="ECO:0000256" key="3">
    <source>
        <dbReference type="ARBA" id="ARBA00022723"/>
    </source>
</evidence>
<feature type="transmembrane region" description="Helical" evidence="9">
    <location>
        <begin position="247"/>
        <end position="266"/>
    </location>
</feature>
<sequence length="791" mass="86698">MTTVPRDAEEEHKIFDVRKGREGELAKVRRTLSRRDEGALLRMNCAHLDHEIRVTCEDGVLLQGAHASVVSHEDIELSDAGQQPLGSSQLTCVAYARSEIQIRGRASKHVVSGGDHQAALIREQKPVRRWRGLVGQRLAFKLHRRRETKVHIMMADVSDRGTDFMKLINAAMKPDVGLPPEDEVLASPGPTSGCRRMQPGMAGTCDHEAGQLLTMKSENMSYPAIAMEAGIRDMLWRLMVYVVKMRLVLLVFVQAAFILATVAGATRPSGADLRSQRCNAQFLKCKLPKGVTLERVDSLPAGSTYGEGAANLAYPTNPTNLPGSCALTFKVVSSPTSSYRVGVFLPDNWNERFLAVGNGGFGGGINWMDMAAGAHYGFATASTDTGHSSTTTDLAWGLNAPEKRIDWGWRSIHGAVQHGKAITKAYYARPIKYSYFSGCSTGGRQGLKEVQISPDSFDGALIGAAAWETDHLNNYVTQLGIFDLPTDSPGFINYMQFPVIGQEVIRQCDKADGVLDGIVSAPQLCNFDFGKLRCGAGSALSPSACFSNTQIETVKKIYGDWLSRTGEFLYTGMTLSSEFQWYTVLGGTAPTPFGVGYQRYFLYNDPDWPWQSFNDSAVQFAEKHDVSRATAAQYDISAFKKRGGKVLMYHGVADGLVPTKGSELYYNRTLQAMGPGIGDFFRLFLVPGMLHCLGTVVNAPWYFAAWSQASVLGTDAWSVPGFKDARHDALLALMDWTEKGRAPEEIVATTWTSPYVPSSGVLQQRPLCPYPKMAKWNGVGDVKVAANWRCK</sequence>
<comment type="similarity">
    <text evidence="1 8">Belongs to the tannase family.</text>
</comment>
<evidence type="ECO:0000256" key="2">
    <source>
        <dbReference type="ARBA" id="ARBA00022487"/>
    </source>
</evidence>
<dbReference type="PANTHER" id="PTHR33938">
    <property type="entry name" value="FERULOYL ESTERASE B-RELATED"/>
    <property type="match status" value="1"/>
</dbReference>
<dbReference type="GO" id="GO:0030600">
    <property type="term" value="F:feruloyl esterase activity"/>
    <property type="evidence" value="ECO:0007669"/>
    <property type="project" value="UniProtKB-ARBA"/>
</dbReference>
<keyword evidence="5 8" id="KW-0378">Hydrolase</keyword>
<dbReference type="InterPro" id="IPR029058">
    <property type="entry name" value="AB_hydrolase_fold"/>
</dbReference>
<evidence type="ECO:0000256" key="5">
    <source>
        <dbReference type="ARBA" id="ARBA00022801"/>
    </source>
</evidence>
<comment type="caution">
    <text evidence="10">The sequence shown here is derived from an EMBL/GenBank/DDBJ whole genome shotgun (WGS) entry which is preliminary data.</text>
</comment>
<dbReference type="SUPFAM" id="SSF53474">
    <property type="entry name" value="alpha/beta-Hydrolases"/>
    <property type="match status" value="2"/>
</dbReference>
<accession>A0A2U3E1L2</accession>
<keyword evidence="2" id="KW-0719">Serine esterase</keyword>
<proteinExistence type="inferred from homology"/>
<evidence type="ECO:0000256" key="7">
    <source>
        <dbReference type="ARBA" id="ARBA00023157"/>
    </source>
</evidence>
<name>A0A2U3E1L2_PURLI</name>
<evidence type="ECO:0000256" key="6">
    <source>
        <dbReference type="ARBA" id="ARBA00022837"/>
    </source>
</evidence>
<keyword evidence="6" id="KW-0106">Calcium</keyword>
<dbReference type="GO" id="GO:0046872">
    <property type="term" value="F:metal ion binding"/>
    <property type="evidence" value="ECO:0007669"/>
    <property type="project" value="UniProtKB-KW"/>
</dbReference>
<dbReference type="EC" id="3.1.1.-" evidence="8"/>
<evidence type="ECO:0000256" key="8">
    <source>
        <dbReference type="RuleBase" id="RU361238"/>
    </source>
</evidence>
<keyword evidence="9" id="KW-1133">Transmembrane helix</keyword>
<keyword evidence="4" id="KW-0732">Signal</keyword>
<evidence type="ECO:0000256" key="4">
    <source>
        <dbReference type="ARBA" id="ARBA00022729"/>
    </source>
</evidence>
<dbReference type="Proteomes" id="UP000245956">
    <property type="component" value="Unassembled WGS sequence"/>
</dbReference>
<evidence type="ECO:0000313" key="11">
    <source>
        <dbReference type="Proteomes" id="UP000245956"/>
    </source>
</evidence>
<gene>
    <name evidence="10" type="ORF">PCL_02170</name>
</gene>
<evidence type="ECO:0000256" key="9">
    <source>
        <dbReference type="SAM" id="Phobius"/>
    </source>
</evidence>
<keyword evidence="9" id="KW-0812">Transmembrane</keyword>
<dbReference type="Pfam" id="PF07519">
    <property type="entry name" value="Tannase"/>
    <property type="match status" value="1"/>
</dbReference>
<dbReference type="PANTHER" id="PTHR33938:SF2">
    <property type="entry name" value="CARBOXYLIC ESTER HYDROLASE"/>
    <property type="match status" value="1"/>
</dbReference>
<dbReference type="EMBL" id="LCWV01000015">
    <property type="protein sequence ID" value="PWI68401.1"/>
    <property type="molecule type" value="Genomic_DNA"/>
</dbReference>